<dbReference type="AlphaFoldDB" id="A0A8E0VID3"/>
<protein>
    <recommendedName>
        <fullName evidence="5">Dolichyl-diphosphooligosaccharide--protein glycosyltransferase subunit 1</fullName>
    </recommendedName>
    <alternativeName>
        <fullName evidence="11">Ribophorin I</fullName>
    </alternativeName>
</protein>
<evidence type="ECO:0000256" key="4">
    <source>
        <dbReference type="ARBA" id="ARBA00008905"/>
    </source>
</evidence>
<evidence type="ECO:0000256" key="7">
    <source>
        <dbReference type="ARBA" id="ARBA00022729"/>
    </source>
</evidence>
<gene>
    <name evidence="13" type="ORF">FBUS_07722</name>
</gene>
<dbReference type="PANTHER" id="PTHR21049:SF0">
    <property type="entry name" value="DOLICHYL-DIPHOSPHOOLIGOSACCHARIDE--PROTEIN GLYCOSYLTRANSFERASE SUBUNIT 1"/>
    <property type="match status" value="1"/>
</dbReference>
<evidence type="ECO:0000256" key="9">
    <source>
        <dbReference type="ARBA" id="ARBA00022989"/>
    </source>
</evidence>
<comment type="subcellular location">
    <subcellularLocation>
        <location evidence="2">Endoplasmic reticulum membrane</location>
        <topology evidence="2">Single-pass type I membrane protein</topology>
    </subcellularLocation>
</comment>
<dbReference type="EMBL" id="LUCM01007423">
    <property type="protein sequence ID" value="KAA0189985.1"/>
    <property type="molecule type" value="Genomic_DNA"/>
</dbReference>
<name>A0A8E0VID3_9TREM</name>
<evidence type="ECO:0000256" key="3">
    <source>
        <dbReference type="ARBA" id="ARBA00004922"/>
    </source>
</evidence>
<evidence type="ECO:0000256" key="2">
    <source>
        <dbReference type="ARBA" id="ARBA00004115"/>
    </source>
</evidence>
<keyword evidence="8" id="KW-0256">Endoplasmic reticulum</keyword>
<dbReference type="OrthoDB" id="310030at2759"/>
<dbReference type="Proteomes" id="UP000728185">
    <property type="component" value="Unassembled WGS sequence"/>
</dbReference>
<evidence type="ECO:0000313" key="14">
    <source>
        <dbReference type="Proteomes" id="UP000728185"/>
    </source>
</evidence>
<keyword evidence="10" id="KW-0472">Membrane</keyword>
<keyword evidence="12" id="KW-0175">Coiled coil</keyword>
<reference evidence="13" key="1">
    <citation type="submission" date="2019-05" db="EMBL/GenBank/DDBJ databases">
        <title>Annotation for the trematode Fasciolopsis buski.</title>
        <authorList>
            <person name="Choi Y.-J."/>
        </authorList>
    </citation>
    <scope>NUCLEOTIDE SEQUENCE</scope>
    <source>
        <strain evidence="13">HT</strain>
        <tissue evidence="13">Whole worm</tissue>
    </source>
</reference>
<comment type="pathway">
    <text evidence="3">Protein modification; protein glycosylation.</text>
</comment>
<dbReference type="GO" id="GO:0018279">
    <property type="term" value="P:protein N-linked glycosylation via asparagine"/>
    <property type="evidence" value="ECO:0007669"/>
    <property type="project" value="TreeGrafter"/>
</dbReference>
<evidence type="ECO:0000256" key="6">
    <source>
        <dbReference type="ARBA" id="ARBA00022692"/>
    </source>
</evidence>
<proteinExistence type="inferred from homology"/>
<comment type="caution">
    <text evidence="13">The sequence shown here is derived from an EMBL/GenBank/DDBJ whole genome shotgun (WGS) entry which is preliminary data.</text>
</comment>
<sequence>MRIQAIVDEAQEIYRRRCDLYQSYEDMLNRYKSTKSASQFTSERKRLEMEHKNLNHNLAQIQGKFGDLYADGVEKVKEIITLDSRYRDLLQECVQSAERLISGKITRQQYQTSASDINSKKADLRSRMDTLIENL</sequence>
<keyword evidence="14" id="KW-1185">Reference proteome</keyword>
<evidence type="ECO:0000256" key="11">
    <source>
        <dbReference type="ARBA" id="ARBA00029913"/>
    </source>
</evidence>
<keyword evidence="6" id="KW-0812">Transmembrane</keyword>
<organism evidence="13 14">
    <name type="scientific">Fasciolopsis buskii</name>
    <dbReference type="NCBI Taxonomy" id="27845"/>
    <lineage>
        <taxon>Eukaryota</taxon>
        <taxon>Metazoa</taxon>
        <taxon>Spiralia</taxon>
        <taxon>Lophotrochozoa</taxon>
        <taxon>Platyhelminthes</taxon>
        <taxon>Trematoda</taxon>
        <taxon>Digenea</taxon>
        <taxon>Plagiorchiida</taxon>
        <taxon>Echinostomata</taxon>
        <taxon>Echinostomatoidea</taxon>
        <taxon>Fasciolidae</taxon>
        <taxon>Fasciolopsis</taxon>
    </lineage>
</organism>
<comment type="similarity">
    <text evidence="4">Belongs to the OST1 family.</text>
</comment>
<feature type="coiled-coil region" evidence="12">
    <location>
        <begin position="37"/>
        <end position="64"/>
    </location>
</feature>
<evidence type="ECO:0000313" key="13">
    <source>
        <dbReference type="EMBL" id="KAA0189985.1"/>
    </source>
</evidence>
<evidence type="ECO:0000256" key="10">
    <source>
        <dbReference type="ARBA" id="ARBA00023136"/>
    </source>
</evidence>
<evidence type="ECO:0000256" key="8">
    <source>
        <dbReference type="ARBA" id="ARBA00022824"/>
    </source>
</evidence>
<dbReference type="PANTHER" id="PTHR21049">
    <property type="entry name" value="RIBOPHORIN I"/>
    <property type="match status" value="1"/>
</dbReference>
<comment type="function">
    <text evidence="1">Subunit of the oligosaccharyl transferase (OST) complex that catalyzes the initial transfer of a defined glycan (Glc(3)Man(9)GlcNAc(2) in eukaryotes) from the lipid carrier dolichol-pyrophosphate to an asparagine residue within an Asn-X-Ser/Thr consensus motif in nascent polypeptide chains, the first step in protein N-glycosylation. N-glycosylation occurs cotranslationally and the complex associates with the Sec61 complex at the channel-forming translocon complex that mediates protein translocation across the endoplasmic reticulum (ER). All subunits are required for a maximal enzyme activity.</text>
</comment>
<dbReference type="UniPathway" id="UPA00378"/>
<dbReference type="InterPro" id="IPR007676">
    <property type="entry name" value="Ribophorin_I"/>
</dbReference>
<evidence type="ECO:0000256" key="5">
    <source>
        <dbReference type="ARBA" id="ARBA00017611"/>
    </source>
</evidence>
<evidence type="ECO:0000256" key="12">
    <source>
        <dbReference type="SAM" id="Coils"/>
    </source>
</evidence>
<keyword evidence="9" id="KW-1133">Transmembrane helix</keyword>
<keyword evidence="7" id="KW-0732">Signal</keyword>
<dbReference type="GO" id="GO:0008250">
    <property type="term" value="C:oligosaccharyltransferase complex"/>
    <property type="evidence" value="ECO:0007669"/>
    <property type="project" value="TreeGrafter"/>
</dbReference>
<accession>A0A8E0VID3</accession>
<evidence type="ECO:0000256" key="1">
    <source>
        <dbReference type="ARBA" id="ARBA00002791"/>
    </source>
</evidence>